<dbReference type="eggNOG" id="COG1566">
    <property type="taxonomic scope" value="Bacteria"/>
</dbReference>
<name>C5CYW9_VARPS</name>
<dbReference type="PANTHER" id="PTHR30367:SF12">
    <property type="entry name" value="P-HYDROXYBENZOIC ACID EFFLUX PUMP SUBUNIT AAEA"/>
    <property type="match status" value="1"/>
</dbReference>
<dbReference type="InterPro" id="IPR058634">
    <property type="entry name" value="AaeA-lik-b-barrel"/>
</dbReference>
<dbReference type="OrthoDB" id="9811754at2"/>
<dbReference type="Gene3D" id="2.40.50.100">
    <property type="match status" value="1"/>
</dbReference>
<feature type="domain" description="Multidrug resistance protein MdtA-like barrel-sandwich hybrid" evidence="2">
    <location>
        <begin position="57"/>
        <end position="210"/>
    </location>
</feature>
<dbReference type="HOGENOM" id="CLU_018816_15_2_4"/>
<proteinExistence type="predicted"/>
<feature type="domain" description="p-hydroxybenzoic acid efflux pump subunit AaeA-like beta-barrel" evidence="3">
    <location>
        <begin position="214"/>
        <end position="309"/>
    </location>
</feature>
<dbReference type="KEGG" id="vap:Vapar_4318"/>
<dbReference type="Gene3D" id="2.40.30.170">
    <property type="match status" value="1"/>
</dbReference>
<sequence>MKSDALPLPIWTSRPARPVVRLLVTVLMVAAAGWAGWRLWDHYELAPWTRNGRVRANVVQVAPDVSGMVANVAVHDNQSVAAGALLFSVDKARFELALEQAQAAAETQRIAISNQRITLAQAQRESRRNADLGDLISLEAREQSRLKVDQAKGALQAAEAALRQAQVALNASTLNLERTQVRAPTAGLVTNLDLRQGAYASAGHPVMALVDADSIYVEGYFEENKLARIHQGDRVRVTPMGGPALEGTVESIAAGIADRDRSTSTNLLPSVNPTFNWVRLAQRVPVRVKLDQTPSGTRLVAGQTVTVEILETAGTTDATARTSGSRG</sequence>
<dbReference type="Pfam" id="PF25963">
    <property type="entry name" value="Beta-barrel_AAEA"/>
    <property type="match status" value="1"/>
</dbReference>
<dbReference type="STRING" id="543728.Vapar_4318"/>
<reference evidence="4" key="1">
    <citation type="submission" date="2009-06" db="EMBL/GenBank/DDBJ databases">
        <title>Complete sequence of chromosome 1 of Variovorax paradoxus S110.</title>
        <authorList>
            <consortium name="US DOE Joint Genome Institute"/>
            <person name="Lucas S."/>
            <person name="Copeland A."/>
            <person name="Lapidus A."/>
            <person name="Glavina del Rio T."/>
            <person name="Tice H."/>
            <person name="Bruce D."/>
            <person name="Goodwin L."/>
            <person name="Pitluck S."/>
            <person name="Chertkov O."/>
            <person name="Brettin T."/>
            <person name="Detter J.C."/>
            <person name="Han C."/>
            <person name="Larimer F."/>
            <person name="Land M."/>
            <person name="Hauser L."/>
            <person name="Kyrpides N."/>
            <person name="Ovchinnikova G."/>
            <person name="Orwin P."/>
            <person name="Leadbetter J.R."/>
            <person name="Spain J.C."/>
            <person name="Han J.I."/>
        </authorList>
    </citation>
    <scope>NUCLEOTIDE SEQUENCE</scope>
    <source>
        <strain evidence="4">S110</strain>
    </source>
</reference>
<protein>
    <submittedName>
        <fullName evidence="4">Secretion protein HlyD family protein</fullName>
    </submittedName>
</protein>
<dbReference type="AlphaFoldDB" id="C5CYW9"/>
<dbReference type="InterPro" id="IPR050393">
    <property type="entry name" value="MFP_Efflux_Pump"/>
</dbReference>
<organism evidence="4">
    <name type="scientific">Variovorax paradoxus (strain S110)</name>
    <dbReference type="NCBI Taxonomy" id="543728"/>
    <lineage>
        <taxon>Bacteria</taxon>
        <taxon>Pseudomonadati</taxon>
        <taxon>Pseudomonadota</taxon>
        <taxon>Betaproteobacteria</taxon>
        <taxon>Burkholderiales</taxon>
        <taxon>Comamonadaceae</taxon>
        <taxon>Variovorax</taxon>
    </lineage>
</organism>
<evidence type="ECO:0000259" key="3">
    <source>
        <dbReference type="Pfam" id="PF25963"/>
    </source>
</evidence>
<accession>C5CYW9</accession>
<gene>
    <name evidence="4" type="ordered locus">Vapar_4318</name>
</gene>
<evidence type="ECO:0000256" key="1">
    <source>
        <dbReference type="SAM" id="Coils"/>
    </source>
</evidence>
<dbReference type="GO" id="GO:0055085">
    <property type="term" value="P:transmembrane transport"/>
    <property type="evidence" value="ECO:0007669"/>
    <property type="project" value="InterPro"/>
</dbReference>
<dbReference type="Pfam" id="PF25917">
    <property type="entry name" value="BSH_RND"/>
    <property type="match status" value="1"/>
</dbReference>
<dbReference type="InterPro" id="IPR058625">
    <property type="entry name" value="MdtA-like_BSH"/>
</dbReference>
<dbReference type="PANTHER" id="PTHR30367">
    <property type="entry name" value="P-HYDROXYBENZOIC ACID EFFLUX PUMP SUBUNIT AAEA-RELATED"/>
    <property type="match status" value="1"/>
</dbReference>
<dbReference type="EMBL" id="CP001635">
    <property type="protein sequence ID" value="ACS20930.1"/>
    <property type="molecule type" value="Genomic_DNA"/>
</dbReference>
<evidence type="ECO:0000313" key="4">
    <source>
        <dbReference type="EMBL" id="ACS20930.1"/>
    </source>
</evidence>
<feature type="coiled-coil region" evidence="1">
    <location>
        <begin position="141"/>
        <end position="175"/>
    </location>
</feature>
<dbReference type="SUPFAM" id="SSF111369">
    <property type="entry name" value="HlyD-like secretion proteins"/>
    <property type="match status" value="1"/>
</dbReference>
<evidence type="ECO:0000259" key="2">
    <source>
        <dbReference type="Pfam" id="PF25917"/>
    </source>
</evidence>
<keyword evidence="1" id="KW-0175">Coiled coil</keyword>